<dbReference type="EMBL" id="FRAN01000006">
    <property type="protein sequence ID" value="SHL30410.1"/>
    <property type="molecule type" value="Genomic_DNA"/>
</dbReference>
<proteinExistence type="predicted"/>
<organism evidence="2 3">
    <name type="scientific">Haladaptatus paucihalophilus DX253</name>
    <dbReference type="NCBI Taxonomy" id="797209"/>
    <lineage>
        <taxon>Archaea</taxon>
        <taxon>Methanobacteriati</taxon>
        <taxon>Methanobacteriota</taxon>
        <taxon>Stenosarchaea group</taxon>
        <taxon>Halobacteria</taxon>
        <taxon>Halobacteriales</taxon>
        <taxon>Haladaptataceae</taxon>
        <taxon>Haladaptatus</taxon>
    </lineage>
</organism>
<evidence type="ECO:0000313" key="2">
    <source>
        <dbReference type="EMBL" id="SHL30410.1"/>
    </source>
</evidence>
<gene>
    <name evidence="2" type="ORF">SAMN05444342_3461</name>
</gene>
<protein>
    <recommendedName>
        <fullName evidence="4">ATPase</fullName>
    </recommendedName>
</protein>
<keyword evidence="3" id="KW-1185">Reference proteome</keyword>
<evidence type="ECO:0000256" key="1">
    <source>
        <dbReference type="SAM" id="MobiDB-lite"/>
    </source>
</evidence>
<reference evidence="3" key="1">
    <citation type="submission" date="2016-11" db="EMBL/GenBank/DDBJ databases">
        <authorList>
            <person name="Varghese N."/>
            <person name="Submissions S."/>
        </authorList>
    </citation>
    <scope>NUCLEOTIDE SEQUENCE [LARGE SCALE GENOMIC DNA]</scope>
    <source>
        <strain evidence="3">DX253</strain>
    </source>
</reference>
<evidence type="ECO:0008006" key="4">
    <source>
        <dbReference type="Google" id="ProtNLM"/>
    </source>
</evidence>
<feature type="non-terminal residue" evidence="2">
    <location>
        <position position="1"/>
    </location>
</feature>
<feature type="region of interest" description="Disordered" evidence="1">
    <location>
        <begin position="38"/>
        <end position="68"/>
    </location>
</feature>
<dbReference type="Gene3D" id="1.10.8.80">
    <property type="entry name" value="Magnesium chelatase subunit I, C-Terminal domain"/>
    <property type="match status" value="1"/>
</dbReference>
<name>A0A1M6ZJ02_HALPU</name>
<dbReference type="Proteomes" id="UP000184203">
    <property type="component" value="Unassembled WGS sequence"/>
</dbReference>
<evidence type="ECO:0000313" key="3">
    <source>
        <dbReference type="Proteomes" id="UP000184203"/>
    </source>
</evidence>
<accession>A0A1M6ZJ02</accession>
<feature type="compositionally biased region" description="Acidic residues" evidence="1">
    <location>
        <begin position="47"/>
        <end position="56"/>
    </location>
</feature>
<dbReference type="AlphaFoldDB" id="A0A1M6ZJ02"/>
<sequence length="68" mass="7206">DVKALAVPVMRHRLVLSTEAELSDRSPVDVVRDLLDSVAPPSSVTDDSSENGDTIDTDVGTAKLSNID</sequence>